<accession>A0A1F5E9K8</accession>
<dbReference type="Gene3D" id="1.20.1060.10">
    <property type="entry name" value="Taq DNA Polymerase, Chain T, domain 4"/>
    <property type="match status" value="1"/>
</dbReference>
<evidence type="ECO:0000256" key="9">
    <source>
        <dbReference type="ARBA" id="ARBA00023204"/>
    </source>
</evidence>
<keyword evidence="6" id="KW-0227">DNA damage</keyword>
<dbReference type="PANTHER" id="PTHR10133">
    <property type="entry name" value="DNA POLYMERASE I"/>
    <property type="match status" value="1"/>
</dbReference>
<evidence type="ECO:0000259" key="11">
    <source>
        <dbReference type="SMART" id="SM00482"/>
    </source>
</evidence>
<dbReference type="Gene3D" id="1.10.150.20">
    <property type="entry name" value="5' to 3' exonuclease, C-terminal subdomain"/>
    <property type="match status" value="1"/>
</dbReference>
<evidence type="ECO:0000256" key="1">
    <source>
        <dbReference type="ARBA" id="ARBA00007705"/>
    </source>
</evidence>
<evidence type="ECO:0000256" key="3">
    <source>
        <dbReference type="ARBA" id="ARBA00022679"/>
    </source>
</evidence>
<dbReference type="PANTHER" id="PTHR10133:SF27">
    <property type="entry name" value="DNA POLYMERASE NU"/>
    <property type="match status" value="1"/>
</dbReference>
<evidence type="ECO:0000256" key="10">
    <source>
        <dbReference type="ARBA" id="ARBA00049244"/>
    </source>
</evidence>
<dbReference type="InterPro" id="IPR001098">
    <property type="entry name" value="DNA-dir_DNA_pol_A_palm_dom"/>
</dbReference>
<dbReference type="GO" id="GO:0003677">
    <property type="term" value="F:DNA binding"/>
    <property type="evidence" value="ECO:0007669"/>
    <property type="project" value="UniProtKB-KW"/>
</dbReference>
<dbReference type="FunFam" id="1.10.150.20:FF:000002">
    <property type="entry name" value="DNA polymerase I"/>
    <property type="match status" value="1"/>
</dbReference>
<gene>
    <name evidence="12" type="ORF">A2215_00080</name>
</gene>
<keyword evidence="5" id="KW-0235">DNA replication</keyword>
<dbReference type="InterPro" id="IPR002298">
    <property type="entry name" value="DNA_polymerase_A"/>
</dbReference>
<sequence>MWSHLRKSGIKLPKITAKEIERKIDPILRQMEKAGIKLDVKAIQLLSKKLEAKSQKLEASIYKSAGEKFNIASPLQLAEVLFEKLRLPSEELKRTKSGVSTAASELKKVVDKHEIIKPILEYRELSKLLSTYLKPLPAMADKNSRLHTHFGQDTSTGRLTSFEPNLQNIPIKGELGPEIRRSFVAEKGCKLISADYSQIELRVVSCLSGDPAMMEAFSTGQDVHARTAAELFDVEITEVSHDQRRVAKTVNFGVLYGMSPYGLSQALSISQDEAAKYIGRYFTVHSGIKDYCNRMIELARSEGYVETLFGFRRELPNINSPHRQIAEAEERMAINTPVQGTAAEILKLSMIRLADQLKVLNENSKIKSQNYNSKLKNSGILNQVQDDDPKNLKSCYLKPRLILTVHDELIVEVPEEQAKKIAQVMKETMEGAVKLCVPIEVSVGVGENWADTKNNVA</sequence>
<dbReference type="GO" id="GO:0003887">
    <property type="term" value="F:DNA-directed DNA polymerase activity"/>
    <property type="evidence" value="ECO:0007669"/>
    <property type="project" value="UniProtKB-KW"/>
</dbReference>
<dbReference type="PROSITE" id="PS00447">
    <property type="entry name" value="DNA_POLYMERASE_A"/>
    <property type="match status" value="1"/>
</dbReference>
<dbReference type="EMBL" id="MEZY01000023">
    <property type="protein sequence ID" value="OGD64082.1"/>
    <property type="molecule type" value="Genomic_DNA"/>
</dbReference>
<comment type="similarity">
    <text evidence="1">Belongs to the DNA polymerase type-A family.</text>
</comment>
<keyword evidence="4" id="KW-0548">Nucleotidyltransferase</keyword>
<dbReference type="SUPFAM" id="SSF56672">
    <property type="entry name" value="DNA/RNA polymerases"/>
    <property type="match status" value="1"/>
</dbReference>
<evidence type="ECO:0000256" key="4">
    <source>
        <dbReference type="ARBA" id="ARBA00022695"/>
    </source>
</evidence>
<comment type="caution">
    <text evidence="12">The sequence shown here is derived from an EMBL/GenBank/DDBJ whole genome shotgun (WGS) entry which is preliminary data.</text>
</comment>
<keyword evidence="8" id="KW-0238">DNA-binding</keyword>
<keyword evidence="9" id="KW-0234">DNA repair</keyword>
<evidence type="ECO:0000256" key="2">
    <source>
        <dbReference type="ARBA" id="ARBA00012417"/>
    </source>
</evidence>
<dbReference type="CDD" id="cd08637">
    <property type="entry name" value="DNA_pol_A_pol_I_C"/>
    <property type="match status" value="1"/>
</dbReference>
<evidence type="ECO:0000256" key="8">
    <source>
        <dbReference type="ARBA" id="ARBA00023125"/>
    </source>
</evidence>
<dbReference type="Pfam" id="PF00476">
    <property type="entry name" value="DNA_pol_A"/>
    <property type="match status" value="1"/>
</dbReference>
<name>A0A1F5E9K8_9BACT</name>
<dbReference type="Gene3D" id="3.30.70.370">
    <property type="match status" value="1"/>
</dbReference>
<organism evidence="12 13">
    <name type="scientific">Candidatus Berkelbacteria bacterium RIFOXYA2_FULL_43_10</name>
    <dbReference type="NCBI Taxonomy" id="1797472"/>
    <lineage>
        <taxon>Bacteria</taxon>
        <taxon>Candidatus Berkelbacteria</taxon>
    </lineage>
</organism>
<evidence type="ECO:0000256" key="7">
    <source>
        <dbReference type="ARBA" id="ARBA00022932"/>
    </source>
</evidence>
<dbReference type="InterPro" id="IPR043502">
    <property type="entry name" value="DNA/RNA_pol_sf"/>
</dbReference>
<dbReference type="SMART" id="SM00482">
    <property type="entry name" value="POLAc"/>
    <property type="match status" value="1"/>
</dbReference>
<dbReference type="PRINTS" id="PR00868">
    <property type="entry name" value="DNAPOLI"/>
</dbReference>
<evidence type="ECO:0000256" key="6">
    <source>
        <dbReference type="ARBA" id="ARBA00022763"/>
    </source>
</evidence>
<evidence type="ECO:0000256" key="5">
    <source>
        <dbReference type="ARBA" id="ARBA00022705"/>
    </source>
</evidence>
<dbReference type="STRING" id="1797472.A2215_00080"/>
<keyword evidence="3" id="KW-0808">Transferase</keyword>
<evidence type="ECO:0000313" key="12">
    <source>
        <dbReference type="EMBL" id="OGD64082.1"/>
    </source>
</evidence>
<dbReference type="GO" id="GO:0006261">
    <property type="term" value="P:DNA-templated DNA replication"/>
    <property type="evidence" value="ECO:0007669"/>
    <property type="project" value="InterPro"/>
</dbReference>
<dbReference type="GO" id="GO:0006302">
    <property type="term" value="P:double-strand break repair"/>
    <property type="evidence" value="ECO:0007669"/>
    <property type="project" value="TreeGrafter"/>
</dbReference>
<dbReference type="InterPro" id="IPR019760">
    <property type="entry name" value="DNA-dir_DNA_pol_A_CS"/>
</dbReference>
<protein>
    <recommendedName>
        <fullName evidence="2">DNA-directed DNA polymerase</fullName>
        <ecNumber evidence="2">2.7.7.7</ecNumber>
    </recommendedName>
</protein>
<reference evidence="12 13" key="1">
    <citation type="journal article" date="2016" name="Nat. Commun.">
        <title>Thousands of microbial genomes shed light on interconnected biogeochemical processes in an aquifer system.</title>
        <authorList>
            <person name="Anantharaman K."/>
            <person name="Brown C.T."/>
            <person name="Hug L.A."/>
            <person name="Sharon I."/>
            <person name="Castelle C.J."/>
            <person name="Probst A.J."/>
            <person name="Thomas B.C."/>
            <person name="Singh A."/>
            <person name="Wilkins M.J."/>
            <person name="Karaoz U."/>
            <person name="Brodie E.L."/>
            <person name="Williams K.H."/>
            <person name="Hubbard S.S."/>
            <person name="Banfield J.F."/>
        </authorList>
    </citation>
    <scope>NUCLEOTIDE SEQUENCE [LARGE SCALE GENOMIC DNA]</scope>
</reference>
<dbReference type="AlphaFoldDB" id="A0A1F5E9K8"/>
<dbReference type="Proteomes" id="UP000178583">
    <property type="component" value="Unassembled WGS sequence"/>
</dbReference>
<proteinExistence type="inferred from homology"/>
<feature type="domain" description="DNA-directed DNA polymerase family A palm" evidence="11">
    <location>
        <begin position="176"/>
        <end position="417"/>
    </location>
</feature>
<dbReference type="EC" id="2.7.7.7" evidence="2"/>
<evidence type="ECO:0000313" key="13">
    <source>
        <dbReference type="Proteomes" id="UP000178583"/>
    </source>
</evidence>
<keyword evidence="7" id="KW-0239">DNA-directed DNA polymerase</keyword>
<comment type="catalytic activity">
    <reaction evidence="10">
        <text>DNA(n) + a 2'-deoxyribonucleoside 5'-triphosphate = DNA(n+1) + diphosphate</text>
        <dbReference type="Rhea" id="RHEA:22508"/>
        <dbReference type="Rhea" id="RHEA-COMP:17339"/>
        <dbReference type="Rhea" id="RHEA-COMP:17340"/>
        <dbReference type="ChEBI" id="CHEBI:33019"/>
        <dbReference type="ChEBI" id="CHEBI:61560"/>
        <dbReference type="ChEBI" id="CHEBI:173112"/>
        <dbReference type="EC" id="2.7.7.7"/>
    </reaction>
</comment>
<dbReference type="FunFam" id="1.20.1060.10:FF:000001">
    <property type="entry name" value="DNA polymerase I"/>
    <property type="match status" value="1"/>
</dbReference>